<name>A0ABN3A2L2_9ACTN</name>
<protein>
    <submittedName>
        <fullName evidence="2">Uncharacterized protein</fullName>
    </submittedName>
</protein>
<sequence length="132" mass="14181">MHRACHKRGYRRHSANGLSRRDPGGRLRPFLPPGRVAVIGHAGRRSGRTVLRCGCASLTPVQVGQGSEVQPVALRISAAGMTAVPNPLRVPRATTPPPSPDAPGLPRPMAHEQAEVGQARRQSDHETTEVLR</sequence>
<dbReference type="Proteomes" id="UP001422759">
    <property type="component" value="Unassembled WGS sequence"/>
</dbReference>
<feature type="compositionally biased region" description="Pro residues" evidence="1">
    <location>
        <begin position="94"/>
        <end position="106"/>
    </location>
</feature>
<evidence type="ECO:0000313" key="3">
    <source>
        <dbReference type="Proteomes" id="UP001422759"/>
    </source>
</evidence>
<evidence type="ECO:0000256" key="1">
    <source>
        <dbReference type="SAM" id="MobiDB-lite"/>
    </source>
</evidence>
<reference evidence="2 3" key="1">
    <citation type="journal article" date="2019" name="Int. J. Syst. Evol. Microbiol.">
        <title>The Global Catalogue of Microorganisms (GCM) 10K type strain sequencing project: providing services to taxonomists for standard genome sequencing and annotation.</title>
        <authorList>
            <consortium name="The Broad Institute Genomics Platform"/>
            <consortium name="The Broad Institute Genome Sequencing Center for Infectious Disease"/>
            <person name="Wu L."/>
            <person name="Ma J."/>
        </authorList>
    </citation>
    <scope>NUCLEOTIDE SEQUENCE [LARGE SCALE GENOMIC DNA]</scope>
    <source>
        <strain evidence="2 3">JCM 14560</strain>
    </source>
</reference>
<accession>A0ABN3A2L2</accession>
<evidence type="ECO:0000313" key="2">
    <source>
        <dbReference type="EMBL" id="GAA2152665.1"/>
    </source>
</evidence>
<gene>
    <name evidence="2" type="ORF">GCM10009760_49590</name>
</gene>
<feature type="compositionally biased region" description="Basic and acidic residues" evidence="1">
    <location>
        <begin position="121"/>
        <end position="132"/>
    </location>
</feature>
<proteinExistence type="predicted"/>
<dbReference type="EMBL" id="BAAANT010000035">
    <property type="protein sequence ID" value="GAA2152665.1"/>
    <property type="molecule type" value="Genomic_DNA"/>
</dbReference>
<comment type="caution">
    <text evidence="2">The sequence shown here is derived from an EMBL/GenBank/DDBJ whole genome shotgun (WGS) entry which is preliminary data.</text>
</comment>
<keyword evidence="3" id="KW-1185">Reference proteome</keyword>
<feature type="compositionally biased region" description="Basic residues" evidence="1">
    <location>
        <begin position="1"/>
        <end position="14"/>
    </location>
</feature>
<organism evidence="2 3">
    <name type="scientific">Kitasatospora kazusensis</name>
    <dbReference type="NCBI Taxonomy" id="407974"/>
    <lineage>
        <taxon>Bacteria</taxon>
        <taxon>Bacillati</taxon>
        <taxon>Actinomycetota</taxon>
        <taxon>Actinomycetes</taxon>
        <taxon>Kitasatosporales</taxon>
        <taxon>Streptomycetaceae</taxon>
        <taxon>Kitasatospora</taxon>
    </lineage>
</organism>
<feature type="region of interest" description="Disordered" evidence="1">
    <location>
        <begin position="85"/>
        <end position="132"/>
    </location>
</feature>
<feature type="region of interest" description="Disordered" evidence="1">
    <location>
        <begin position="1"/>
        <end position="29"/>
    </location>
</feature>